<dbReference type="Proteomes" id="UP000677804">
    <property type="component" value="Chromosome"/>
</dbReference>
<dbReference type="Gene3D" id="3.40.50.1820">
    <property type="entry name" value="alpha/beta hydrolase"/>
    <property type="match status" value="1"/>
</dbReference>
<accession>A0ABX8D7I3</accession>
<dbReference type="EMBL" id="CP074405">
    <property type="protein sequence ID" value="QVI63398.1"/>
    <property type="molecule type" value="Genomic_DNA"/>
</dbReference>
<dbReference type="InterPro" id="IPR050471">
    <property type="entry name" value="AB_hydrolase"/>
</dbReference>
<protein>
    <submittedName>
        <fullName evidence="2">Alpha/beta hydrolase</fullName>
    </submittedName>
</protein>
<dbReference type="PANTHER" id="PTHR43433">
    <property type="entry name" value="HYDROLASE, ALPHA/BETA FOLD FAMILY PROTEIN"/>
    <property type="match status" value="1"/>
</dbReference>
<feature type="domain" description="AB hydrolase-1" evidence="1">
    <location>
        <begin position="24"/>
        <end position="139"/>
    </location>
</feature>
<sequence>MAADVRALDVPGARLTYEVRGTGPLLLLMGSPMGAAYFADVADALAGRRTVVTHDPRGIARSTVDDPAQDSTPELRAADVAALLDALGAPVADVLGSSGGAVTALALAQQHPGRVRTLVAHEPPLLGLLPDAATHHARTELVVQTFHEHGVAAAWGAFAGAAGWEDDAEGPPVVDDDEGFARDSARFFAHELRGTTTWLPDVAALRAGAQRVVVGVGEESAALETAATSAALAGLLGVDVTPFPGEHGGFMEQPAAFAERLVAVLDD</sequence>
<organism evidence="2 3">
    <name type="scientific">Cellulomonas wangleii</name>
    <dbReference type="NCBI Taxonomy" id="2816956"/>
    <lineage>
        <taxon>Bacteria</taxon>
        <taxon>Bacillati</taxon>
        <taxon>Actinomycetota</taxon>
        <taxon>Actinomycetes</taxon>
        <taxon>Micrococcales</taxon>
        <taxon>Cellulomonadaceae</taxon>
        <taxon>Cellulomonas</taxon>
    </lineage>
</organism>
<reference evidence="2 3" key="1">
    <citation type="submission" date="2021-05" db="EMBL/GenBank/DDBJ databases">
        <title>Novel species in genus Cellulomonas.</title>
        <authorList>
            <person name="Zhang G."/>
        </authorList>
    </citation>
    <scope>NUCLEOTIDE SEQUENCE [LARGE SCALE GENOMIC DNA]</scope>
    <source>
        <strain evidence="3">zg-ZUI222</strain>
    </source>
</reference>
<gene>
    <name evidence="2" type="ORF">KG103_05845</name>
</gene>
<dbReference type="Pfam" id="PF00561">
    <property type="entry name" value="Abhydrolase_1"/>
    <property type="match status" value="1"/>
</dbReference>
<dbReference type="InterPro" id="IPR000073">
    <property type="entry name" value="AB_hydrolase_1"/>
</dbReference>
<dbReference type="RefSeq" id="WP_207340859.1">
    <property type="nucleotide sequence ID" value="NZ_CP074405.1"/>
</dbReference>
<keyword evidence="2" id="KW-0378">Hydrolase</keyword>
<evidence type="ECO:0000313" key="3">
    <source>
        <dbReference type="Proteomes" id="UP000677804"/>
    </source>
</evidence>
<dbReference type="GO" id="GO:0016787">
    <property type="term" value="F:hydrolase activity"/>
    <property type="evidence" value="ECO:0007669"/>
    <property type="project" value="UniProtKB-KW"/>
</dbReference>
<keyword evidence="3" id="KW-1185">Reference proteome</keyword>
<dbReference type="InterPro" id="IPR029058">
    <property type="entry name" value="AB_hydrolase_fold"/>
</dbReference>
<evidence type="ECO:0000259" key="1">
    <source>
        <dbReference type="Pfam" id="PF00561"/>
    </source>
</evidence>
<name>A0ABX8D7I3_9CELL</name>
<proteinExistence type="predicted"/>
<dbReference type="SUPFAM" id="SSF53474">
    <property type="entry name" value="alpha/beta-Hydrolases"/>
    <property type="match status" value="1"/>
</dbReference>
<dbReference type="PANTHER" id="PTHR43433:SF5">
    <property type="entry name" value="AB HYDROLASE-1 DOMAIN-CONTAINING PROTEIN"/>
    <property type="match status" value="1"/>
</dbReference>
<evidence type="ECO:0000313" key="2">
    <source>
        <dbReference type="EMBL" id="QVI63398.1"/>
    </source>
</evidence>